<keyword evidence="3" id="KW-0804">Transcription</keyword>
<evidence type="ECO:0000256" key="3">
    <source>
        <dbReference type="ARBA" id="ARBA00023163"/>
    </source>
</evidence>
<sequence length="520" mass="58510">MRILIVDDEVIIRTGLCTVIDWKELGLELLPAASSGEEALERIAEEKPHIVLTDIRMPGIDGIQLAREIKAQLPDTEIVILTGYDDFSYAQQALREGVTDYLLKTSRPEEIIKAALKAKQNVMDKWETMKQENLQQAALRNQLLDRALKRGLHDDAEAREQLRVWFHRNGVDVHPESGSAAAMQVMLVSVSGWEAGLTELLQGAAQNILFELLPCVTLMNKEHLLLVVRYEESGGTEQAGLKGALKRVTETLKCTVFAALGTVARDYDSLKDSYLAAKEVFAYQGLLGSQGLFTLADIRERSGGRTVLTEKEEAELAAILMSGNATDLRHWVNQRVRALMEDAFATPMTVQGYLQSMIIAGHRWLERANSSEASLSKLPSYEGEGRPEEEIFKILTAIMNLFHQGLDQNKYAYVYKSIAYIRDNLHQPISLQQVAGFVHINPNHFSEVFKRETGCTYIEFVTQERMKRAVDLLQSTQTKVSDIARRVGYEDIKYFTQQFKKHTGQTPSEYRQGSTGVDKI</sequence>
<dbReference type="CDD" id="cd17536">
    <property type="entry name" value="REC_YesN-like"/>
    <property type="match status" value="1"/>
</dbReference>
<gene>
    <name evidence="7" type="ORF">GON05_34210</name>
</gene>
<keyword evidence="2" id="KW-0238">DNA-binding</keyword>
<dbReference type="InterPro" id="IPR018060">
    <property type="entry name" value="HTH_AraC"/>
</dbReference>
<feature type="modified residue" description="4-aspartylphosphate" evidence="4">
    <location>
        <position position="54"/>
    </location>
</feature>
<name>A0ABW9UMA5_9BACL</name>
<comment type="caution">
    <text evidence="7">The sequence shown here is derived from an EMBL/GenBank/DDBJ whole genome shotgun (WGS) entry which is preliminary data.</text>
</comment>
<evidence type="ECO:0000313" key="7">
    <source>
        <dbReference type="EMBL" id="MVQ39655.1"/>
    </source>
</evidence>
<feature type="domain" description="HTH araC/xylS-type" evidence="5">
    <location>
        <begin position="415"/>
        <end position="513"/>
    </location>
</feature>
<dbReference type="PROSITE" id="PS50110">
    <property type="entry name" value="RESPONSE_REGULATORY"/>
    <property type="match status" value="1"/>
</dbReference>
<dbReference type="PROSITE" id="PS00041">
    <property type="entry name" value="HTH_ARAC_FAMILY_1"/>
    <property type="match status" value="1"/>
</dbReference>
<dbReference type="Pfam" id="PF00072">
    <property type="entry name" value="Response_reg"/>
    <property type="match status" value="1"/>
</dbReference>
<evidence type="ECO:0000256" key="4">
    <source>
        <dbReference type="PROSITE-ProRule" id="PRU00169"/>
    </source>
</evidence>
<evidence type="ECO:0000259" key="6">
    <source>
        <dbReference type="PROSITE" id="PS50110"/>
    </source>
</evidence>
<evidence type="ECO:0000256" key="2">
    <source>
        <dbReference type="ARBA" id="ARBA00023125"/>
    </source>
</evidence>
<organism evidence="7 8">
    <name type="scientific">Paenibacillus anseongense</name>
    <dbReference type="NCBI Taxonomy" id="2682845"/>
    <lineage>
        <taxon>Bacteria</taxon>
        <taxon>Bacillati</taxon>
        <taxon>Bacillota</taxon>
        <taxon>Bacilli</taxon>
        <taxon>Bacillales</taxon>
        <taxon>Paenibacillaceae</taxon>
        <taxon>Paenibacillus</taxon>
    </lineage>
</organism>
<keyword evidence="1" id="KW-0805">Transcription regulation</keyword>
<evidence type="ECO:0000256" key="1">
    <source>
        <dbReference type="ARBA" id="ARBA00023015"/>
    </source>
</evidence>
<keyword evidence="4" id="KW-0597">Phosphoprotein</keyword>
<keyword evidence="8" id="KW-1185">Reference proteome</keyword>
<dbReference type="Pfam" id="PF12833">
    <property type="entry name" value="HTH_18"/>
    <property type="match status" value="1"/>
</dbReference>
<accession>A0ABW9UMA5</accession>
<proteinExistence type="predicted"/>
<dbReference type="SMART" id="SM00448">
    <property type="entry name" value="REC"/>
    <property type="match status" value="1"/>
</dbReference>
<dbReference type="PANTHER" id="PTHR43280">
    <property type="entry name" value="ARAC-FAMILY TRANSCRIPTIONAL REGULATOR"/>
    <property type="match status" value="1"/>
</dbReference>
<dbReference type="InterPro" id="IPR011006">
    <property type="entry name" value="CheY-like_superfamily"/>
</dbReference>
<dbReference type="InterPro" id="IPR001789">
    <property type="entry name" value="Sig_transdc_resp-reg_receiver"/>
</dbReference>
<dbReference type="Proteomes" id="UP000467637">
    <property type="component" value="Unassembled WGS sequence"/>
</dbReference>
<evidence type="ECO:0000313" key="8">
    <source>
        <dbReference type="Proteomes" id="UP000467637"/>
    </source>
</evidence>
<dbReference type="InterPro" id="IPR020449">
    <property type="entry name" value="Tscrpt_reg_AraC-type_HTH"/>
</dbReference>
<dbReference type="InterPro" id="IPR009057">
    <property type="entry name" value="Homeodomain-like_sf"/>
</dbReference>
<feature type="domain" description="Response regulatory" evidence="6">
    <location>
        <begin position="2"/>
        <end position="119"/>
    </location>
</feature>
<dbReference type="SUPFAM" id="SSF52172">
    <property type="entry name" value="CheY-like"/>
    <property type="match status" value="1"/>
</dbReference>
<dbReference type="PANTHER" id="PTHR43280:SF10">
    <property type="entry name" value="REGULATORY PROTEIN POCR"/>
    <property type="match status" value="1"/>
</dbReference>
<dbReference type="InterPro" id="IPR018062">
    <property type="entry name" value="HTH_AraC-typ_CS"/>
</dbReference>
<reference evidence="7 8" key="1">
    <citation type="submission" date="2019-12" db="EMBL/GenBank/DDBJ databases">
        <authorList>
            <person name="Huq M.A."/>
        </authorList>
    </citation>
    <scope>NUCLEOTIDE SEQUENCE [LARGE SCALE GENOMIC DNA]</scope>
    <source>
        <strain evidence="7 8">MAH-34</strain>
    </source>
</reference>
<evidence type="ECO:0000259" key="5">
    <source>
        <dbReference type="PROSITE" id="PS01124"/>
    </source>
</evidence>
<dbReference type="SMART" id="SM00342">
    <property type="entry name" value="HTH_ARAC"/>
    <property type="match status" value="1"/>
</dbReference>
<dbReference type="Gene3D" id="1.10.10.60">
    <property type="entry name" value="Homeodomain-like"/>
    <property type="match status" value="2"/>
</dbReference>
<dbReference type="EMBL" id="WSEM01000036">
    <property type="protein sequence ID" value="MVQ39655.1"/>
    <property type="molecule type" value="Genomic_DNA"/>
</dbReference>
<protein>
    <submittedName>
        <fullName evidence="7">Response regulator</fullName>
    </submittedName>
</protein>
<dbReference type="SUPFAM" id="SSF46689">
    <property type="entry name" value="Homeodomain-like"/>
    <property type="match status" value="2"/>
</dbReference>
<dbReference type="PRINTS" id="PR00032">
    <property type="entry name" value="HTHARAC"/>
</dbReference>
<dbReference type="RefSeq" id="WP_157325974.1">
    <property type="nucleotide sequence ID" value="NZ_WSEM01000036.1"/>
</dbReference>
<dbReference type="Gene3D" id="3.40.50.2300">
    <property type="match status" value="1"/>
</dbReference>
<dbReference type="PROSITE" id="PS01124">
    <property type="entry name" value="HTH_ARAC_FAMILY_2"/>
    <property type="match status" value="1"/>
</dbReference>